<dbReference type="AlphaFoldDB" id="A0A2L2BRT6"/>
<evidence type="ECO:0000256" key="5">
    <source>
        <dbReference type="ARBA" id="ARBA00022777"/>
    </source>
</evidence>
<comment type="pathway">
    <text evidence="7">Amino-acid biosynthesis; L-threonine biosynthesis; L-threonine from L-aspartate: step 4/5.</text>
</comment>
<sequence length="310" mass="32071">MPAGTGVSVVVPATTANLGPGFDTLGMALTIYDEVTVVTRETPGVSVEVRGVGAGEVATDETNLVAASLIYALETWGVEVPGLDLVATNHIPHGRGVGSSGAAIVAGVVAAKGLVEGIIDVSDDELLRIATEREGHPDNIAPSLFGGLTIAWMTPDGPRSKKLSVHRGVSLLVAIPGESQMSTKLARSLQPETVPHEDAIFNLSRAALLIAALLDSPELLMEATEDRLHQNYRASAMPETSALIGALREKGFAAVVSGAGPSILVLCSDPTQRVDAEALIAEQGSGEWQCHALTVDQRGATVEALPGFAH</sequence>
<keyword evidence="3 7" id="KW-0791">Threonine biosynthesis</keyword>
<dbReference type="GO" id="GO:0005524">
    <property type="term" value="F:ATP binding"/>
    <property type="evidence" value="ECO:0007669"/>
    <property type="project" value="UniProtKB-UniRule"/>
</dbReference>
<evidence type="ECO:0000256" key="1">
    <source>
        <dbReference type="ARBA" id="ARBA00022605"/>
    </source>
</evidence>
<dbReference type="HAMAP" id="MF_00384">
    <property type="entry name" value="Homoser_kinase"/>
    <property type="match status" value="1"/>
</dbReference>
<dbReference type="RefSeq" id="WP_104914331.1">
    <property type="nucleotide sequence ID" value="NZ_CP026923.1"/>
</dbReference>
<feature type="domain" description="GHMP kinase C-terminal" evidence="10">
    <location>
        <begin position="218"/>
        <end position="274"/>
    </location>
</feature>
<comment type="subcellular location">
    <subcellularLocation>
        <location evidence="7">Cytoplasm</location>
    </subcellularLocation>
</comment>
<gene>
    <name evidence="7" type="primary">thrB</name>
    <name evidence="11" type="ORF">C3B54_111442</name>
</gene>
<comment type="catalytic activity">
    <reaction evidence="7">
        <text>L-homoserine + ATP = O-phospho-L-homoserine + ADP + H(+)</text>
        <dbReference type="Rhea" id="RHEA:13985"/>
        <dbReference type="ChEBI" id="CHEBI:15378"/>
        <dbReference type="ChEBI" id="CHEBI:30616"/>
        <dbReference type="ChEBI" id="CHEBI:57476"/>
        <dbReference type="ChEBI" id="CHEBI:57590"/>
        <dbReference type="ChEBI" id="CHEBI:456216"/>
        <dbReference type="EC" id="2.7.1.39"/>
    </reaction>
</comment>
<dbReference type="PANTHER" id="PTHR20861">
    <property type="entry name" value="HOMOSERINE/4-DIPHOSPHOCYTIDYL-2-C-METHYL-D-ERYTHRITOL KINASE"/>
    <property type="match status" value="1"/>
</dbReference>
<dbReference type="Pfam" id="PF08544">
    <property type="entry name" value="GHMP_kinases_C"/>
    <property type="match status" value="1"/>
</dbReference>
<dbReference type="SUPFAM" id="SSF55060">
    <property type="entry name" value="GHMP Kinase, C-terminal domain"/>
    <property type="match status" value="1"/>
</dbReference>
<dbReference type="UniPathway" id="UPA00050">
    <property type="reaction ID" value="UER00064"/>
</dbReference>
<keyword evidence="12" id="KW-1185">Reference proteome</keyword>
<keyword evidence="4 7" id="KW-0547">Nucleotide-binding</keyword>
<dbReference type="InterPro" id="IPR036554">
    <property type="entry name" value="GHMP_kinase_C_sf"/>
</dbReference>
<name>A0A2L2BRT6_9MICO</name>
<dbReference type="PRINTS" id="PR00958">
    <property type="entry name" value="HOMSERKINASE"/>
</dbReference>
<evidence type="ECO:0000259" key="10">
    <source>
        <dbReference type="Pfam" id="PF08544"/>
    </source>
</evidence>
<dbReference type="GO" id="GO:0004413">
    <property type="term" value="F:homoserine kinase activity"/>
    <property type="evidence" value="ECO:0007669"/>
    <property type="project" value="UniProtKB-UniRule"/>
</dbReference>
<evidence type="ECO:0000313" key="12">
    <source>
        <dbReference type="Proteomes" id="UP000243077"/>
    </source>
</evidence>
<dbReference type="EMBL" id="CP026923">
    <property type="protein sequence ID" value="AVG24385.1"/>
    <property type="molecule type" value="Genomic_DNA"/>
</dbReference>
<comment type="function">
    <text evidence="7">Catalyzes the ATP-dependent phosphorylation of L-homoserine to L-homoserine phosphate.</text>
</comment>
<dbReference type="Proteomes" id="UP000243077">
    <property type="component" value="Chromosome"/>
</dbReference>
<protein>
    <recommendedName>
        <fullName evidence="7 8">Homoserine kinase</fullName>
        <shortName evidence="7">HK</shortName>
        <shortName evidence="7">HSK</shortName>
        <ecNumber evidence="7 8">2.7.1.39</ecNumber>
    </recommendedName>
</protein>
<dbReference type="Gene3D" id="3.30.70.890">
    <property type="entry name" value="GHMP kinase, C-terminal domain"/>
    <property type="match status" value="1"/>
</dbReference>
<reference evidence="11 12" key="1">
    <citation type="submission" date="2018-02" db="EMBL/GenBank/DDBJ databases">
        <title>Complete genome of the streamlined marine actinobacterium Pontimonas salivibrio CL-TW6 adapted to coastal planktonic lifestype.</title>
        <authorList>
            <person name="Cho B.C."/>
            <person name="Hardies S.C."/>
            <person name="Jang G.I."/>
            <person name="Hwang C.Y."/>
        </authorList>
    </citation>
    <scope>NUCLEOTIDE SEQUENCE [LARGE SCALE GENOMIC DNA]</scope>
    <source>
        <strain evidence="11 12">CL-TW6</strain>
    </source>
</reference>
<dbReference type="InterPro" id="IPR014721">
    <property type="entry name" value="Ribsml_uS5_D2-typ_fold_subgr"/>
</dbReference>
<evidence type="ECO:0000256" key="4">
    <source>
        <dbReference type="ARBA" id="ARBA00022741"/>
    </source>
</evidence>
<keyword evidence="7" id="KW-0963">Cytoplasm</keyword>
<keyword evidence="5 7" id="KW-0418">Kinase</keyword>
<dbReference type="Gene3D" id="3.30.230.10">
    <property type="match status" value="1"/>
</dbReference>
<feature type="domain" description="GHMP kinase N-terminal" evidence="9">
    <location>
        <begin position="64"/>
        <end position="147"/>
    </location>
</feature>
<dbReference type="PIRSF" id="PIRSF000676">
    <property type="entry name" value="Homoser_kin"/>
    <property type="match status" value="1"/>
</dbReference>
<evidence type="ECO:0000256" key="7">
    <source>
        <dbReference type="HAMAP-Rule" id="MF_00384"/>
    </source>
</evidence>
<dbReference type="NCBIfam" id="TIGR00191">
    <property type="entry name" value="thrB"/>
    <property type="match status" value="1"/>
</dbReference>
<dbReference type="EC" id="2.7.1.39" evidence="7 8"/>
<keyword evidence="2 7" id="KW-0808">Transferase</keyword>
<dbReference type="GO" id="GO:0005737">
    <property type="term" value="C:cytoplasm"/>
    <property type="evidence" value="ECO:0007669"/>
    <property type="project" value="UniProtKB-SubCell"/>
</dbReference>
<dbReference type="InterPro" id="IPR013750">
    <property type="entry name" value="GHMP_kinase_C_dom"/>
</dbReference>
<keyword evidence="1 7" id="KW-0028">Amino-acid biosynthesis</keyword>
<evidence type="ECO:0000256" key="3">
    <source>
        <dbReference type="ARBA" id="ARBA00022697"/>
    </source>
</evidence>
<dbReference type="InterPro" id="IPR006204">
    <property type="entry name" value="GHMP_kinase_N_dom"/>
</dbReference>
<accession>A0A2L2BRT6</accession>
<comment type="similarity">
    <text evidence="7">Belongs to the GHMP kinase family. Homoserine kinase subfamily.</text>
</comment>
<dbReference type="GO" id="GO:0009088">
    <property type="term" value="P:threonine biosynthetic process"/>
    <property type="evidence" value="ECO:0007669"/>
    <property type="project" value="UniProtKB-UniRule"/>
</dbReference>
<dbReference type="OrthoDB" id="9769912at2"/>
<evidence type="ECO:0000256" key="6">
    <source>
        <dbReference type="ARBA" id="ARBA00022840"/>
    </source>
</evidence>
<evidence type="ECO:0000256" key="2">
    <source>
        <dbReference type="ARBA" id="ARBA00022679"/>
    </source>
</evidence>
<organism evidence="11 12">
    <name type="scientific">Pontimonas salivibrio</name>
    <dbReference type="NCBI Taxonomy" id="1159327"/>
    <lineage>
        <taxon>Bacteria</taxon>
        <taxon>Bacillati</taxon>
        <taxon>Actinomycetota</taxon>
        <taxon>Actinomycetes</taxon>
        <taxon>Micrococcales</taxon>
        <taxon>Microbacteriaceae</taxon>
        <taxon>Pontimonas</taxon>
    </lineage>
</organism>
<keyword evidence="6 7" id="KW-0067">ATP-binding</keyword>
<dbReference type="PANTHER" id="PTHR20861:SF1">
    <property type="entry name" value="HOMOSERINE KINASE"/>
    <property type="match status" value="1"/>
</dbReference>
<proteinExistence type="inferred from homology"/>
<evidence type="ECO:0000256" key="8">
    <source>
        <dbReference type="NCBIfam" id="TIGR00191"/>
    </source>
</evidence>
<comment type="caution">
    <text evidence="7">Lacks conserved residue(s) required for the propagation of feature annotation.</text>
</comment>
<evidence type="ECO:0000313" key="11">
    <source>
        <dbReference type="EMBL" id="AVG24385.1"/>
    </source>
</evidence>
<evidence type="ECO:0000259" key="9">
    <source>
        <dbReference type="Pfam" id="PF00288"/>
    </source>
</evidence>
<dbReference type="InterPro" id="IPR000870">
    <property type="entry name" value="Homoserine_kinase"/>
</dbReference>
<dbReference type="KEGG" id="psai:C3B54_111442"/>
<dbReference type="InterPro" id="IPR020568">
    <property type="entry name" value="Ribosomal_Su5_D2-typ_SF"/>
</dbReference>
<dbReference type="Pfam" id="PF00288">
    <property type="entry name" value="GHMP_kinases_N"/>
    <property type="match status" value="1"/>
</dbReference>
<dbReference type="SUPFAM" id="SSF54211">
    <property type="entry name" value="Ribosomal protein S5 domain 2-like"/>
    <property type="match status" value="1"/>
</dbReference>